<dbReference type="InterPro" id="IPR013325">
    <property type="entry name" value="RNA_pol_sigma_r2"/>
</dbReference>
<evidence type="ECO:0000256" key="1">
    <source>
        <dbReference type="ARBA" id="ARBA00010641"/>
    </source>
</evidence>
<evidence type="ECO:0000259" key="7">
    <source>
        <dbReference type="Pfam" id="PF08281"/>
    </source>
</evidence>
<accession>A0A1C5AEY8</accession>
<dbReference type="RefSeq" id="WP_088964032.1">
    <property type="nucleotide sequence ID" value="NZ_LT607410.1"/>
</dbReference>
<dbReference type="Pfam" id="PF08281">
    <property type="entry name" value="Sigma70_r4_2"/>
    <property type="match status" value="1"/>
</dbReference>
<evidence type="ECO:0000256" key="4">
    <source>
        <dbReference type="ARBA" id="ARBA00023163"/>
    </source>
</evidence>
<evidence type="ECO:0000313" key="8">
    <source>
        <dbReference type="EMBL" id="SCF43729.1"/>
    </source>
</evidence>
<dbReference type="InterPro" id="IPR036388">
    <property type="entry name" value="WH-like_DNA-bd_sf"/>
</dbReference>
<dbReference type="NCBIfam" id="TIGR02937">
    <property type="entry name" value="sigma70-ECF"/>
    <property type="match status" value="1"/>
</dbReference>
<evidence type="ECO:0000259" key="6">
    <source>
        <dbReference type="Pfam" id="PF04542"/>
    </source>
</evidence>
<dbReference type="PANTHER" id="PTHR43133">
    <property type="entry name" value="RNA POLYMERASE ECF-TYPE SIGMA FACTO"/>
    <property type="match status" value="1"/>
</dbReference>
<dbReference type="SUPFAM" id="SSF88946">
    <property type="entry name" value="Sigma2 domain of RNA polymerase sigma factors"/>
    <property type="match status" value="1"/>
</dbReference>
<dbReference type="Proteomes" id="UP000198228">
    <property type="component" value="Chromosome I"/>
</dbReference>
<dbReference type="GO" id="GO:0006352">
    <property type="term" value="P:DNA-templated transcription initiation"/>
    <property type="evidence" value="ECO:0007669"/>
    <property type="project" value="InterPro"/>
</dbReference>
<dbReference type="GO" id="GO:0003677">
    <property type="term" value="F:DNA binding"/>
    <property type="evidence" value="ECO:0007669"/>
    <property type="project" value="InterPro"/>
</dbReference>
<keyword evidence="3" id="KW-0731">Sigma factor</keyword>
<dbReference type="AlphaFoldDB" id="A0A1C5AEY8"/>
<dbReference type="InterPro" id="IPR039425">
    <property type="entry name" value="RNA_pol_sigma-70-like"/>
</dbReference>
<dbReference type="SUPFAM" id="SSF88659">
    <property type="entry name" value="Sigma3 and sigma4 domains of RNA polymerase sigma factors"/>
    <property type="match status" value="1"/>
</dbReference>
<feature type="region of interest" description="Disordered" evidence="5">
    <location>
        <begin position="183"/>
        <end position="210"/>
    </location>
</feature>
<dbReference type="GO" id="GO:0016987">
    <property type="term" value="F:sigma factor activity"/>
    <property type="evidence" value="ECO:0007669"/>
    <property type="project" value="UniProtKB-KW"/>
</dbReference>
<name>A0A1C5AEY8_9ACTN</name>
<evidence type="ECO:0000256" key="2">
    <source>
        <dbReference type="ARBA" id="ARBA00023015"/>
    </source>
</evidence>
<keyword evidence="2" id="KW-0805">Transcription regulation</keyword>
<reference evidence="8 9" key="1">
    <citation type="submission" date="2016-06" db="EMBL/GenBank/DDBJ databases">
        <authorList>
            <person name="Kjaerup R.B."/>
            <person name="Dalgaard T.S."/>
            <person name="Juul-Madsen H.R."/>
        </authorList>
    </citation>
    <scope>NUCLEOTIDE SEQUENCE [LARGE SCALE GENOMIC DNA]</scope>
    <source>
        <strain evidence="8 9">DSM 43821</strain>
    </source>
</reference>
<keyword evidence="4" id="KW-0804">Transcription</keyword>
<organism evidence="8 9">
    <name type="scientific">Micromonospora purpureochromogenes</name>
    <dbReference type="NCBI Taxonomy" id="47872"/>
    <lineage>
        <taxon>Bacteria</taxon>
        <taxon>Bacillati</taxon>
        <taxon>Actinomycetota</taxon>
        <taxon>Actinomycetes</taxon>
        <taxon>Micromonosporales</taxon>
        <taxon>Micromonosporaceae</taxon>
        <taxon>Micromonospora</taxon>
    </lineage>
</organism>
<dbReference type="InterPro" id="IPR013324">
    <property type="entry name" value="RNA_pol_sigma_r3/r4-like"/>
</dbReference>
<sequence>MTDDRELWARSLDGDTTAFGTLFERHADAVFGYCLRRTGAWSAAEDLVSVVFLEAWRRRRAMVPYGASVLPWLYGIALGVSRNHHRSLRRHRAALDRVPPPEPAADHADAVVERVDAERRVAAVHRHLAGLARRDREVVEACVWLGQTQAEAAVTLGIPLGTVKSRLARAHRQLRTGVLADLAMEDRPDGPQPAPPGPAAPARRTDPRTP</sequence>
<comment type="similarity">
    <text evidence="1">Belongs to the sigma-70 factor family. ECF subfamily.</text>
</comment>
<dbReference type="Gene3D" id="1.10.10.10">
    <property type="entry name" value="Winged helix-like DNA-binding domain superfamily/Winged helix DNA-binding domain"/>
    <property type="match status" value="1"/>
</dbReference>
<feature type="domain" description="RNA polymerase sigma-70 region 2" evidence="6">
    <location>
        <begin position="22"/>
        <end position="90"/>
    </location>
</feature>
<gene>
    <name evidence="8" type="ORF">GA0074696_5870</name>
</gene>
<dbReference type="InterPro" id="IPR014284">
    <property type="entry name" value="RNA_pol_sigma-70_dom"/>
</dbReference>
<dbReference type="InterPro" id="IPR013249">
    <property type="entry name" value="RNA_pol_sigma70_r4_t2"/>
</dbReference>
<feature type="compositionally biased region" description="Pro residues" evidence="5">
    <location>
        <begin position="190"/>
        <end position="199"/>
    </location>
</feature>
<dbReference type="PANTHER" id="PTHR43133:SF25">
    <property type="entry name" value="RNA POLYMERASE SIGMA FACTOR RFAY-RELATED"/>
    <property type="match status" value="1"/>
</dbReference>
<dbReference type="Pfam" id="PF04542">
    <property type="entry name" value="Sigma70_r2"/>
    <property type="match status" value="1"/>
</dbReference>
<evidence type="ECO:0000256" key="5">
    <source>
        <dbReference type="SAM" id="MobiDB-lite"/>
    </source>
</evidence>
<dbReference type="EMBL" id="LT607410">
    <property type="protein sequence ID" value="SCF43729.1"/>
    <property type="molecule type" value="Genomic_DNA"/>
</dbReference>
<dbReference type="Gene3D" id="1.10.1740.10">
    <property type="match status" value="1"/>
</dbReference>
<evidence type="ECO:0000313" key="9">
    <source>
        <dbReference type="Proteomes" id="UP000198228"/>
    </source>
</evidence>
<feature type="domain" description="RNA polymerase sigma factor 70 region 4 type 2" evidence="7">
    <location>
        <begin position="124"/>
        <end position="173"/>
    </location>
</feature>
<protein>
    <submittedName>
        <fullName evidence="8">RNA polymerase, sigma subunit, ECF family</fullName>
    </submittedName>
</protein>
<evidence type="ECO:0000256" key="3">
    <source>
        <dbReference type="ARBA" id="ARBA00023082"/>
    </source>
</evidence>
<dbReference type="InterPro" id="IPR007627">
    <property type="entry name" value="RNA_pol_sigma70_r2"/>
</dbReference>
<dbReference type="CDD" id="cd06171">
    <property type="entry name" value="Sigma70_r4"/>
    <property type="match status" value="1"/>
</dbReference>
<proteinExistence type="inferred from homology"/>